<comment type="caution">
    <text evidence="2">The sequence shown here is derived from an EMBL/GenBank/DDBJ whole genome shotgun (WGS) entry which is preliminary data.</text>
</comment>
<dbReference type="EMBL" id="JACOOR010000002">
    <property type="protein sequence ID" value="MBC5658867.1"/>
    <property type="molecule type" value="Genomic_DNA"/>
</dbReference>
<feature type="domain" description="DUF1540" evidence="1">
    <location>
        <begin position="63"/>
        <end position="101"/>
    </location>
</feature>
<evidence type="ECO:0000313" key="2">
    <source>
        <dbReference type="EMBL" id="MBC5658867.1"/>
    </source>
</evidence>
<dbReference type="InterPro" id="IPR011437">
    <property type="entry name" value="DUF1540"/>
</dbReference>
<organism evidence="2 3">
    <name type="scientific">Anaerosacchariphilus hominis</name>
    <dbReference type="NCBI Taxonomy" id="2763017"/>
    <lineage>
        <taxon>Bacteria</taxon>
        <taxon>Bacillati</taxon>
        <taxon>Bacillota</taxon>
        <taxon>Clostridia</taxon>
        <taxon>Lachnospirales</taxon>
        <taxon>Lachnospiraceae</taxon>
        <taxon>Anaerosacchariphilus</taxon>
    </lineage>
</organism>
<proteinExistence type="predicted"/>
<feature type="domain" description="DUF1540" evidence="1">
    <location>
        <begin position="5"/>
        <end position="42"/>
    </location>
</feature>
<dbReference type="Proteomes" id="UP000649345">
    <property type="component" value="Unassembled WGS sequence"/>
</dbReference>
<gene>
    <name evidence="2" type="ORF">H8S44_03655</name>
</gene>
<dbReference type="AlphaFoldDB" id="A0A923RL54"/>
<accession>A0A923RL54</accession>
<dbReference type="RefSeq" id="WP_186873202.1">
    <property type="nucleotide sequence ID" value="NZ_JACOOR010000002.1"/>
</dbReference>
<evidence type="ECO:0000313" key="3">
    <source>
        <dbReference type="Proteomes" id="UP000649345"/>
    </source>
</evidence>
<keyword evidence="3" id="KW-1185">Reference proteome</keyword>
<reference evidence="2" key="1">
    <citation type="submission" date="2020-08" db="EMBL/GenBank/DDBJ databases">
        <title>Genome public.</title>
        <authorList>
            <person name="Liu C."/>
            <person name="Sun Q."/>
        </authorList>
    </citation>
    <scope>NUCLEOTIDE SEQUENCE</scope>
    <source>
        <strain evidence="2">NSJ-68</strain>
    </source>
</reference>
<dbReference type="Pfam" id="PF07561">
    <property type="entry name" value="DUF1540"/>
    <property type="match status" value="2"/>
</dbReference>
<name>A0A923RL54_9FIRM</name>
<protein>
    <submittedName>
        <fullName evidence="2">DUF1540 domain-containing protein</fullName>
    </submittedName>
</protein>
<evidence type="ECO:0000259" key="1">
    <source>
        <dbReference type="Pfam" id="PF07561"/>
    </source>
</evidence>
<sequence length="106" mass="11661">MTRLDCTVNSCLYNKERCCCKDNIEVEGQDARHSRETCCKSFRERGEGQALSVVDIPTRNTEVACGACDCTFNENCRCTAKHIGIAGGAACECGETECATFRCRCE</sequence>